<dbReference type="InterPro" id="IPR023917">
    <property type="entry name" value="Bifunctiontional_GlmU_bac-type"/>
</dbReference>
<proteinExistence type="predicted"/>
<evidence type="ECO:0000313" key="4">
    <source>
        <dbReference type="Proteomes" id="UP000316292"/>
    </source>
</evidence>
<dbReference type="InterPro" id="IPR011004">
    <property type="entry name" value="Trimer_LpxA-like_sf"/>
</dbReference>
<dbReference type="Proteomes" id="UP000316292">
    <property type="component" value="Unassembled WGS sequence"/>
</dbReference>
<evidence type="ECO:0008006" key="5">
    <source>
        <dbReference type="Google" id="ProtNLM"/>
    </source>
</evidence>
<dbReference type="PANTHER" id="PTHR43584">
    <property type="entry name" value="NUCLEOTIDYL TRANSFERASE"/>
    <property type="match status" value="1"/>
</dbReference>
<protein>
    <recommendedName>
        <fullName evidence="5">Glucose-1-phosphate thymidylyltransferase</fullName>
    </recommendedName>
</protein>
<sequence>MNLCIYEDLEAGSFGPLTLLRPVFALRCGIFTLAEKLALAFPEAKLHLLVRPHLEEWTRMLYPHAEVTEPSQDDTLFVNGRLCMTDDEVLHFMAASPQEVSYVAQGILFAAKVRGERVKHVVRHLREGDADRAFEDVRLPAEVQAFLARSGADLIRWSPRQILQDSRYLFEPGVVRGTVDSGAHLIKPESVHVARGARVMAGAVLNAEGGPVVIRENALIEPLATIEGPAAVGESAIVRAGAKIRAGTSIGPVCRVGGEVAETVFQGYANKQHDGFLGHSFVGEWVNLGANTNNSDLKNTYTPVRTYRSARDFLEKKGEDSGQLLLGLQLGDFTKTGISTSFTTGALVGIGCNLYGTELMPAYVSSFVWGSSGAFQEHRIDPMVATAARAMERRKIPLATELDALLRRAHEESRDDRELFLDAMSNARREPMP</sequence>
<dbReference type="PANTHER" id="PTHR43584:SF9">
    <property type="entry name" value="TRANSFERASE HEXAPEPTIDE REPEAT CONTAINING PROTEIN"/>
    <property type="match status" value="1"/>
</dbReference>
<keyword evidence="1" id="KW-0808">Transferase</keyword>
<dbReference type="CDD" id="cd05635">
    <property type="entry name" value="LbH_unknown"/>
    <property type="match status" value="1"/>
</dbReference>
<dbReference type="NCBIfam" id="TIGR03991">
    <property type="entry name" value="alt_bact_glmU"/>
    <property type="match status" value="1"/>
</dbReference>
<organism evidence="3 4">
    <name type="scientific">Eiseniibacteriota bacterium</name>
    <dbReference type="NCBI Taxonomy" id="2212470"/>
    <lineage>
        <taxon>Bacteria</taxon>
        <taxon>Candidatus Eiseniibacteriota</taxon>
    </lineage>
</organism>
<evidence type="ECO:0000256" key="2">
    <source>
        <dbReference type="ARBA" id="ARBA00023315"/>
    </source>
</evidence>
<dbReference type="InterPro" id="IPR050065">
    <property type="entry name" value="GlmU-like"/>
</dbReference>
<gene>
    <name evidence="3" type="ORF">E6K71_07150</name>
</gene>
<keyword evidence="2" id="KW-0012">Acyltransferase</keyword>
<dbReference type="GO" id="GO:0016746">
    <property type="term" value="F:acyltransferase activity"/>
    <property type="evidence" value="ECO:0007669"/>
    <property type="project" value="UniProtKB-KW"/>
</dbReference>
<dbReference type="AlphaFoldDB" id="A0A538SAW6"/>
<accession>A0A538SAW6</accession>
<evidence type="ECO:0000256" key="1">
    <source>
        <dbReference type="ARBA" id="ARBA00022679"/>
    </source>
</evidence>
<dbReference type="EMBL" id="VBOR01000074">
    <property type="protein sequence ID" value="TMQ48486.1"/>
    <property type="molecule type" value="Genomic_DNA"/>
</dbReference>
<name>A0A538SAW6_UNCEI</name>
<dbReference type="Gene3D" id="2.160.10.10">
    <property type="entry name" value="Hexapeptide repeat proteins"/>
    <property type="match status" value="1"/>
</dbReference>
<dbReference type="GO" id="GO:0016779">
    <property type="term" value="F:nucleotidyltransferase activity"/>
    <property type="evidence" value="ECO:0007669"/>
    <property type="project" value="UniProtKB-ARBA"/>
</dbReference>
<dbReference type="SUPFAM" id="SSF51161">
    <property type="entry name" value="Trimeric LpxA-like enzymes"/>
    <property type="match status" value="1"/>
</dbReference>
<dbReference type="Pfam" id="PF13562">
    <property type="entry name" value="NTP_transf_4"/>
    <property type="match status" value="1"/>
</dbReference>
<comment type="caution">
    <text evidence="3">The sequence shown here is derived from an EMBL/GenBank/DDBJ whole genome shotgun (WGS) entry which is preliminary data.</text>
</comment>
<evidence type="ECO:0000313" key="3">
    <source>
        <dbReference type="EMBL" id="TMQ48486.1"/>
    </source>
</evidence>
<reference evidence="3 4" key="1">
    <citation type="journal article" date="2019" name="Nat. Microbiol.">
        <title>Mediterranean grassland soil C-N compound turnover is dependent on rainfall and depth, and is mediated by genomically divergent microorganisms.</title>
        <authorList>
            <person name="Diamond S."/>
            <person name="Andeer P.F."/>
            <person name="Li Z."/>
            <person name="Crits-Christoph A."/>
            <person name="Burstein D."/>
            <person name="Anantharaman K."/>
            <person name="Lane K.R."/>
            <person name="Thomas B.C."/>
            <person name="Pan C."/>
            <person name="Northen T.R."/>
            <person name="Banfield J.F."/>
        </authorList>
    </citation>
    <scope>NUCLEOTIDE SEQUENCE [LARGE SCALE GENOMIC DNA]</scope>
    <source>
        <strain evidence="3">WS_1</strain>
    </source>
</reference>